<evidence type="ECO:0000256" key="23">
    <source>
        <dbReference type="ARBA" id="ARBA00043670"/>
    </source>
</evidence>
<comment type="similarity">
    <text evidence="6">Belongs to the isocitrate and isopropylmalate dehydrogenases family.</text>
</comment>
<evidence type="ECO:0000256" key="21">
    <source>
        <dbReference type="ARBA" id="ARBA00041857"/>
    </source>
</evidence>
<dbReference type="FunFam" id="3.40.718.10:FF:000003">
    <property type="entry name" value="Isocitrate dehydrogenase [NAD] subunit, mitochondrial"/>
    <property type="match status" value="1"/>
</dbReference>
<evidence type="ECO:0000256" key="2">
    <source>
        <dbReference type="ARBA" id="ARBA00001936"/>
    </source>
</evidence>
<comment type="cofactor">
    <cofactor evidence="3">
        <name>Mg(2+)</name>
        <dbReference type="ChEBI" id="CHEBI:18420"/>
    </cofactor>
</comment>
<dbReference type="Gene3D" id="3.40.718.10">
    <property type="entry name" value="Isopropylmalate Dehydrogenase"/>
    <property type="match status" value="1"/>
</dbReference>
<evidence type="ECO:0000256" key="22">
    <source>
        <dbReference type="ARBA" id="ARBA00042300"/>
    </source>
</evidence>
<keyword evidence="12" id="KW-0378">Hydrolase</keyword>
<dbReference type="EMBL" id="KB707892">
    <property type="protein sequence ID" value="EMR85688.1"/>
    <property type="molecule type" value="Genomic_DNA"/>
</dbReference>
<dbReference type="GO" id="GO:0000287">
    <property type="term" value="F:magnesium ion binding"/>
    <property type="evidence" value="ECO:0007669"/>
    <property type="project" value="InterPro"/>
</dbReference>
<evidence type="ECO:0000256" key="32">
    <source>
        <dbReference type="SAM" id="Phobius"/>
    </source>
</evidence>
<dbReference type="PANTHER" id="PTHR11835">
    <property type="entry name" value="DECARBOXYLATING DEHYDROGENASES-ISOCITRATE, ISOPROPYLMALATE, TARTRATE"/>
    <property type="match status" value="1"/>
</dbReference>
<comment type="catalytic activity">
    <reaction evidence="24">
        <text>1D-myo-inositol 1,2-bisphosphate + H2O = 1D-myo-inositol 2-phosphate + phosphate</text>
        <dbReference type="Rhea" id="RHEA:77135"/>
        <dbReference type="ChEBI" id="CHEBI:15377"/>
        <dbReference type="ChEBI" id="CHEBI:43474"/>
        <dbReference type="ChEBI" id="CHEBI:84142"/>
        <dbReference type="ChEBI" id="CHEBI:195539"/>
    </reaction>
    <physiologicalReaction direction="left-to-right" evidence="24">
        <dbReference type="Rhea" id="RHEA:77136"/>
    </physiologicalReaction>
</comment>
<evidence type="ECO:0000256" key="27">
    <source>
        <dbReference type="ARBA" id="ARBA00043788"/>
    </source>
</evidence>
<evidence type="ECO:0000256" key="19">
    <source>
        <dbReference type="ARBA" id="ARBA00030631"/>
    </source>
</evidence>
<keyword evidence="32" id="KW-1133">Transmembrane helix</keyword>
<proteinExistence type="inferred from homology"/>
<dbReference type="Proteomes" id="UP000012045">
    <property type="component" value="Unassembled WGS sequence"/>
</dbReference>
<dbReference type="InterPro" id="IPR029033">
    <property type="entry name" value="His_PPase_superfam"/>
</dbReference>
<evidence type="ECO:0000256" key="12">
    <source>
        <dbReference type="ARBA" id="ARBA00022801"/>
    </source>
</evidence>
<sequence length="1010" mass="110251">MKYIINRKSGIADNDSGPKRLKVGTAESKVATHYLRKKATFRKLAATSNLLSLNSVGSIYSLSPSSSNTFLHILARIPLADSMLAIRSFGAPARRQCIQVSSRAWKPAAVQARRTYATEKSKIAQFHGQKGSDGLYTVSLIEGDGIGPEISQSVKDIFTAAKAPIKWEPVDVTPQLRDGKTTIPAETIESINRNKVALKGPLATPIGKGHVSLNLTLRRTFNLFANVRPCRSIAGYKTPYDNVDTVLIRENTEGEYSGIEHVVVDGVVQSIKLITREASERVLRFAFQYAEDINKLKVRAVHKATIMKMSDGLFLSTANRVSKDFPAVEFDSELLDNTCLKIVTDPTPYNDKVLVMPNLYGDILSDMCAGLIGGLGLTPSGNIGDECSIFEAVHGSAPDIAGKALANPTALLLSSIMMLRHMGLNDHAKRIETAIFDVLAEGKTLTGDLGGSSKTHEYAGAIISRLRENRRENRRENTAAKMKRSLKRTAVRRAMAGQDSYKYEPLPSSGDESDPVTSTESDDILESLEQHLRRFKKRSRRKVINMGVAAAVVLGFVYWAAVGFGLPTNSSCDTINAGYYCQPEISHFWGQYSPYFSVPSEISAAVPDQCEISFAQILSRHGARDPTAGKTATYTALIGRIQNTTTSYGADYKFIKDYKYSLGSDQLSVFGQQELINSGIKYYNRYKSLASSITPFIRSSGQDRVVESAQNWTQGFNSARLADSSSTANASYPFNIVIISEDKGSNNTLDHGICTVFEDGPDSNIGDSAQTTWASIFTPNITSRLNSNLPGVNLTMADTINFMDLCPFNTVASPTGTISPFCNIFTAADWKAYDYYQSLGKYYGYSWGNPLGPTQGVGFTNELIARLTNSPLQDHTSTNHTLDDDPATFPVDKSIKLYADFSHDNDMTGIFSALGLYNSTSALSNTTREDALQTNGYSASWSVPFAARMYVEKMTCAGESEELVRVIVNDRVLPLETCGGDELGRCGLSKFVDSLSFATAGGDWGSCFTT</sequence>
<evidence type="ECO:0000256" key="10">
    <source>
        <dbReference type="ARBA" id="ARBA00022525"/>
    </source>
</evidence>
<evidence type="ECO:0000256" key="7">
    <source>
        <dbReference type="ARBA" id="ARBA00011567"/>
    </source>
</evidence>
<keyword evidence="32" id="KW-0812">Transmembrane</keyword>
<dbReference type="PROSITE" id="PS00778">
    <property type="entry name" value="HIS_ACID_PHOSPHAT_2"/>
    <property type="match status" value="1"/>
</dbReference>
<evidence type="ECO:0000256" key="30">
    <source>
        <dbReference type="ARBA" id="ARBA00072026"/>
    </source>
</evidence>
<evidence type="ECO:0000256" key="26">
    <source>
        <dbReference type="ARBA" id="ARBA00043748"/>
    </source>
</evidence>
<dbReference type="GO" id="GO:0051287">
    <property type="term" value="F:NAD binding"/>
    <property type="evidence" value="ECO:0007669"/>
    <property type="project" value="InterPro"/>
</dbReference>
<dbReference type="GO" id="GO:0006099">
    <property type="term" value="P:tricarboxylic acid cycle"/>
    <property type="evidence" value="ECO:0007669"/>
    <property type="project" value="InterPro"/>
</dbReference>
<comment type="similarity">
    <text evidence="5">Belongs to the histidine acid phosphatase family.</text>
</comment>
<evidence type="ECO:0000256" key="11">
    <source>
        <dbReference type="ARBA" id="ARBA00022723"/>
    </source>
</evidence>
<evidence type="ECO:0000256" key="5">
    <source>
        <dbReference type="ARBA" id="ARBA00005375"/>
    </source>
</evidence>
<evidence type="ECO:0000256" key="3">
    <source>
        <dbReference type="ARBA" id="ARBA00001946"/>
    </source>
</evidence>
<dbReference type="PROSITE" id="PS00470">
    <property type="entry name" value="IDH_IMDH"/>
    <property type="match status" value="1"/>
</dbReference>
<dbReference type="Pfam" id="PF00180">
    <property type="entry name" value="Iso_dh"/>
    <property type="match status" value="1"/>
</dbReference>
<feature type="transmembrane region" description="Helical" evidence="32">
    <location>
        <begin position="543"/>
        <end position="566"/>
    </location>
</feature>
<dbReference type="InterPro" id="IPR019818">
    <property type="entry name" value="IsoCit/isopropylmalate_DH_CS"/>
</dbReference>
<evidence type="ECO:0000256" key="9">
    <source>
        <dbReference type="ARBA" id="ARBA00013012"/>
    </source>
</evidence>
<evidence type="ECO:0000256" key="4">
    <source>
        <dbReference type="ARBA" id="ARBA00004613"/>
    </source>
</evidence>
<dbReference type="CDD" id="cd07061">
    <property type="entry name" value="HP_HAP_like"/>
    <property type="match status" value="1"/>
</dbReference>
<organism evidence="34 35">
    <name type="scientific">Botryotinia fuckeliana (strain BcDW1)</name>
    <name type="common">Noble rot fungus</name>
    <name type="synonym">Botrytis cinerea</name>
    <dbReference type="NCBI Taxonomy" id="1290391"/>
    <lineage>
        <taxon>Eukaryota</taxon>
        <taxon>Fungi</taxon>
        <taxon>Dikarya</taxon>
        <taxon>Ascomycota</taxon>
        <taxon>Pezizomycotina</taxon>
        <taxon>Leotiomycetes</taxon>
        <taxon>Helotiales</taxon>
        <taxon>Sclerotiniaceae</taxon>
        <taxon>Botrytis</taxon>
    </lineage>
</organism>
<dbReference type="SMART" id="SM01329">
    <property type="entry name" value="Iso_dh"/>
    <property type="match status" value="1"/>
</dbReference>
<comment type="catalytic activity">
    <reaction evidence="25">
        <text>1D-myo-inositol 1,2,6-trisphosphate + H2O = 1D-myo-inositol 1,2-bisphosphate + phosphate</text>
        <dbReference type="Rhea" id="RHEA:77131"/>
        <dbReference type="ChEBI" id="CHEBI:15377"/>
        <dbReference type="ChEBI" id="CHEBI:43474"/>
        <dbReference type="ChEBI" id="CHEBI:195537"/>
        <dbReference type="ChEBI" id="CHEBI:195539"/>
    </reaction>
    <physiologicalReaction direction="left-to-right" evidence="25">
        <dbReference type="Rhea" id="RHEA:77132"/>
    </physiologicalReaction>
</comment>
<dbReference type="PANTHER" id="PTHR11835:SF34">
    <property type="entry name" value="ISOCITRATE DEHYDROGENASE [NAD] SUBUNIT ALPHA, MITOCHONDRIAL"/>
    <property type="match status" value="1"/>
</dbReference>
<dbReference type="GO" id="GO:0005576">
    <property type="term" value="C:extracellular region"/>
    <property type="evidence" value="ECO:0007669"/>
    <property type="project" value="UniProtKB-SubCell"/>
</dbReference>
<dbReference type="AlphaFoldDB" id="M7UG46"/>
<evidence type="ECO:0000256" key="16">
    <source>
        <dbReference type="ARBA" id="ARBA00023027"/>
    </source>
</evidence>
<accession>M7UG46</accession>
<dbReference type="SMR" id="M7UG46"/>
<evidence type="ECO:0000256" key="17">
    <source>
        <dbReference type="ARBA" id="ARBA00023157"/>
    </source>
</evidence>
<dbReference type="EC" id="1.1.1.41" evidence="9"/>
<comment type="catalytic activity">
    <reaction evidence="27">
        <text>1D-myo-inositol hexakisphosphate + H2O = 1D-myo-inositol 1,2,4,5,6-pentakisphosphate + phosphate</text>
        <dbReference type="Rhea" id="RHEA:16989"/>
        <dbReference type="ChEBI" id="CHEBI:15377"/>
        <dbReference type="ChEBI" id="CHEBI:43474"/>
        <dbReference type="ChEBI" id="CHEBI:57798"/>
        <dbReference type="ChEBI" id="CHEBI:58130"/>
        <dbReference type="EC" id="3.1.3.8"/>
    </reaction>
    <physiologicalReaction direction="left-to-right" evidence="27">
        <dbReference type="Rhea" id="RHEA:16990"/>
    </physiologicalReaction>
</comment>
<dbReference type="HOGENOM" id="CLU_011741_0_0_1"/>
<evidence type="ECO:0000256" key="28">
    <source>
        <dbReference type="ARBA" id="ARBA00044106"/>
    </source>
</evidence>
<dbReference type="GO" id="GO:0005739">
    <property type="term" value="C:mitochondrion"/>
    <property type="evidence" value="ECO:0007669"/>
    <property type="project" value="TreeGrafter"/>
</dbReference>
<dbReference type="InterPro" id="IPR024084">
    <property type="entry name" value="IsoPropMal-DH-like_dom"/>
</dbReference>
<comment type="cofactor">
    <cofactor evidence="2">
        <name>Mn(2+)</name>
        <dbReference type="ChEBI" id="CHEBI:29035"/>
    </cofactor>
</comment>
<dbReference type="InterPro" id="IPR000560">
    <property type="entry name" value="His_Pase_clade-2"/>
</dbReference>
<protein>
    <recommendedName>
        <fullName evidence="30">Isocitrate dehydrogenase [NAD] subunit 2, mitochondrial</fullName>
        <ecNumber evidence="9">1.1.1.41</ecNumber>
        <ecNumber evidence="8">3.1.3.8</ecNumber>
    </recommendedName>
    <alternativeName>
        <fullName evidence="29">Histidine acid phosphatase phyA</fullName>
    </alternativeName>
    <alternativeName>
        <fullName evidence="20">Isocitric dehydrogenase</fullName>
    </alternativeName>
    <alternativeName>
        <fullName evidence="22">Myo-inositol hexakisphosphate phosphohydrolase A</fullName>
    </alternativeName>
    <alternativeName>
        <fullName evidence="21">Myo-inositol-hexaphosphate 3-phosphohydrolase A</fullName>
    </alternativeName>
    <alternativeName>
        <fullName evidence="19">NAD(+)-specific ICDH</fullName>
    </alternativeName>
    <alternativeName>
        <fullName evidence="28">Phytase A</fullName>
    </alternativeName>
</protein>
<dbReference type="SUPFAM" id="SSF53659">
    <property type="entry name" value="Isocitrate/Isopropylmalate dehydrogenase-like"/>
    <property type="match status" value="1"/>
</dbReference>
<evidence type="ECO:0000256" key="1">
    <source>
        <dbReference type="ARBA" id="ARBA00000837"/>
    </source>
</evidence>
<dbReference type="Gene3D" id="3.40.50.1240">
    <property type="entry name" value="Phosphoglycerate mutase-like"/>
    <property type="match status" value="1"/>
</dbReference>
<dbReference type="GO" id="GO:0006102">
    <property type="term" value="P:isocitrate metabolic process"/>
    <property type="evidence" value="ECO:0007669"/>
    <property type="project" value="TreeGrafter"/>
</dbReference>
<dbReference type="Pfam" id="PF00328">
    <property type="entry name" value="His_Phos_2"/>
    <property type="match status" value="1"/>
</dbReference>
<name>M7UG46_BOTF1</name>
<evidence type="ECO:0000256" key="8">
    <source>
        <dbReference type="ARBA" id="ARBA00012632"/>
    </source>
</evidence>
<keyword evidence="14" id="KW-0809">Transit peptide</keyword>
<evidence type="ECO:0000256" key="29">
    <source>
        <dbReference type="ARBA" id="ARBA00044262"/>
    </source>
</evidence>
<dbReference type="STRING" id="1290391.M7UG46"/>
<dbReference type="GO" id="GO:0016158">
    <property type="term" value="F:inositol hexakisphosphate 3-phosphatase activity"/>
    <property type="evidence" value="ECO:0007669"/>
    <property type="project" value="UniProtKB-EC"/>
</dbReference>
<keyword evidence="10" id="KW-0964">Secreted</keyword>
<comment type="catalytic activity">
    <reaction evidence="26">
        <text>1D-myo-inositol 1,2,4,5,6-pentakisphosphate + H2O = 1D-myo-inositol 1,2,5,6-tetrakisphosphate + phosphate</text>
        <dbReference type="Rhea" id="RHEA:77115"/>
        <dbReference type="ChEBI" id="CHEBI:15377"/>
        <dbReference type="ChEBI" id="CHEBI:43474"/>
        <dbReference type="ChEBI" id="CHEBI:57798"/>
        <dbReference type="ChEBI" id="CHEBI:195535"/>
    </reaction>
    <physiologicalReaction direction="left-to-right" evidence="26">
        <dbReference type="Rhea" id="RHEA:77116"/>
    </physiologicalReaction>
</comment>
<dbReference type="InterPro" id="IPR033379">
    <property type="entry name" value="Acid_Pase_AS"/>
</dbReference>
<keyword evidence="18" id="KW-0325">Glycoprotein</keyword>
<dbReference type="InterPro" id="IPR004434">
    <property type="entry name" value="Isocitrate_DH_NAD"/>
</dbReference>
<evidence type="ECO:0000256" key="24">
    <source>
        <dbReference type="ARBA" id="ARBA00043675"/>
    </source>
</evidence>
<dbReference type="FunFam" id="3.40.50.1240:FF:000027">
    <property type="entry name" value="3-phytase A"/>
    <property type="match status" value="1"/>
</dbReference>
<keyword evidence="16" id="KW-0520">NAD</keyword>
<dbReference type="PROSITE" id="PS00616">
    <property type="entry name" value="HIS_ACID_PHOSPHAT_1"/>
    <property type="match status" value="1"/>
</dbReference>
<gene>
    <name evidence="34" type="ORF">BcDW1_5687</name>
</gene>
<comment type="catalytic activity">
    <reaction evidence="23">
        <text>1D-myo-inositol 1,2,5,6-tetrakisphosphate + H2O = 1D-myo-inositol 1,2,6-trisphosphate + phosphate</text>
        <dbReference type="Rhea" id="RHEA:77119"/>
        <dbReference type="ChEBI" id="CHEBI:15377"/>
        <dbReference type="ChEBI" id="CHEBI:43474"/>
        <dbReference type="ChEBI" id="CHEBI:195535"/>
        <dbReference type="ChEBI" id="CHEBI:195537"/>
    </reaction>
    <physiologicalReaction direction="left-to-right" evidence="23">
        <dbReference type="Rhea" id="RHEA:77120"/>
    </physiologicalReaction>
</comment>
<keyword evidence="15" id="KW-0560">Oxidoreductase</keyword>
<evidence type="ECO:0000256" key="31">
    <source>
        <dbReference type="SAM" id="MobiDB-lite"/>
    </source>
</evidence>
<evidence type="ECO:0000256" key="15">
    <source>
        <dbReference type="ARBA" id="ARBA00023002"/>
    </source>
</evidence>
<comment type="catalytic activity">
    <reaction evidence="1">
        <text>D-threo-isocitrate + NAD(+) = 2-oxoglutarate + CO2 + NADH</text>
        <dbReference type="Rhea" id="RHEA:23632"/>
        <dbReference type="ChEBI" id="CHEBI:15562"/>
        <dbReference type="ChEBI" id="CHEBI:16526"/>
        <dbReference type="ChEBI" id="CHEBI:16810"/>
        <dbReference type="ChEBI" id="CHEBI:57540"/>
        <dbReference type="ChEBI" id="CHEBI:57945"/>
        <dbReference type="EC" id="1.1.1.41"/>
    </reaction>
</comment>
<evidence type="ECO:0000256" key="25">
    <source>
        <dbReference type="ARBA" id="ARBA00043721"/>
    </source>
</evidence>
<evidence type="ECO:0000259" key="33">
    <source>
        <dbReference type="SMART" id="SM01329"/>
    </source>
</evidence>
<reference evidence="35" key="1">
    <citation type="journal article" date="2013" name="Genome Announc.">
        <title>Draft genome sequence of Botrytis cinerea BcDW1, inoculum for noble rot of grape berries.</title>
        <authorList>
            <person name="Blanco-Ulate B."/>
            <person name="Allen G."/>
            <person name="Powell A.L."/>
            <person name="Cantu D."/>
        </authorList>
    </citation>
    <scope>NUCLEOTIDE SEQUENCE [LARGE SCALE GENOMIC DNA]</scope>
    <source>
        <strain evidence="35">BcDW1</strain>
    </source>
</reference>
<evidence type="ECO:0000256" key="13">
    <source>
        <dbReference type="ARBA" id="ARBA00022842"/>
    </source>
</evidence>
<comment type="subunit">
    <text evidence="7">Octamer of two non-identical subunits IDH1 and IDH2.</text>
</comment>
<keyword evidence="13" id="KW-0460">Magnesium</keyword>
<dbReference type="NCBIfam" id="TIGR00175">
    <property type="entry name" value="mito_nad_idh"/>
    <property type="match status" value="1"/>
</dbReference>
<evidence type="ECO:0000256" key="14">
    <source>
        <dbReference type="ARBA" id="ARBA00022946"/>
    </source>
</evidence>
<evidence type="ECO:0000256" key="6">
    <source>
        <dbReference type="ARBA" id="ARBA00007769"/>
    </source>
</evidence>
<dbReference type="OrthoDB" id="6509975at2759"/>
<feature type="region of interest" description="Disordered" evidence="31">
    <location>
        <begin position="501"/>
        <end position="521"/>
    </location>
</feature>
<dbReference type="SUPFAM" id="SSF53254">
    <property type="entry name" value="Phosphoglycerate mutase-like"/>
    <property type="match status" value="1"/>
</dbReference>
<keyword evidence="17" id="KW-1015">Disulfide bond</keyword>
<dbReference type="GO" id="GO:0004449">
    <property type="term" value="F:isocitrate dehydrogenase (NAD+) activity"/>
    <property type="evidence" value="ECO:0007669"/>
    <property type="project" value="UniProtKB-EC"/>
</dbReference>
<evidence type="ECO:0000256" key="20">
    <source>
        <dbReference type="ARBA" id="ARBA00030683"/>
    </source>
</evidence>
<keyword evidence="32" id="KW-0472">Membrane</keyword>
<comment type="subcellular location">
    <subcellularLocation>
        <location evidence="4">Secreted</location>
    </subcellularLocation>
</comment>
<keyword evidence="11" id="KW-0479">Metal-binding</keyword>
<evidence type="ECO:0000313" key="34">
    <source>
        <dbReference type="EMBL" id="EMR85688.1"/>
    </source>
</evidence>
<dbReference type="EC" id="3.1.3.8" evidence="8"/>
<evidence type="ECO:0000313" key="35">
    <source>
        <dbReference type="Proteomes" id="UP000012045"/>
    </source>
</evidence>
<evidence type="ECO:0000256" key="18">
    <source>
        <dbReference type="ARBA" id="ARBA00023180"/>
    </source>
</evidence>
<feature type="domain" description="Isopropylmalate dehydrogenase-like" evidence="33">
    <location>
        <begin position="137"/>
        <end position="462"/>
    </location>
</feature>